<dbReference type="EMBL" id="CM003530">
    <property type="protein sequence ID" value="RCV14978.1"/>
    <property type="molecule type" value="Genomic_DNA"/>
</dbReference>
<name>A0A368QB89_SETIT</name>
<feature type="region of interest" description="Disordered" evidence="1">
    <location>
        <begin position="125"/>
        <end position="190"/>
    </location>
</feature>
<proteinExistence type="predicted"/>
<feature type="compositionally biased region" description="Polar residues" evidence="1">
    <location>
        <begin position="167"/>
        <end position="184"/>
    </location>
</feature>
<evidence type="ECO:0000256" key="1">
    <source>
        <dbReference type="SAM" id="MobiDB-lite"/>
    </source>
</evidence>
<gene>
    <name evidence="2" type="ORF">SETIT_3G021900v2</name>
</gene>
<accession>A0A368QB89</accession>
<reference evidence="2" key="2">
    <citation type="submission" date="2015-07" db="EMBL/GenBank/DDBJ databases">
        <authorList>
            <person name="Noorani M."/>
        </authorList>
    </citation>
    <scope>NUCLEOTIDE SEQUENCE</scope>
    <source>
        <strain evidence="2">Yugu1</strain>
    </source>
</reference>
<feature type="region of interest" description="Disordered" evidence="1">
    <location>
        <begin position="63"/>
        <end position="97"/>
    </location>
</feature>
<feature type="compositionally biased region" description="Polar residues" evidence="1">
    <location>
        <begin position="148"/>
        <end position="157"/>
    </location>
</feature>
<dbReference type="AlphaFoldDB" id="A0A368QB89"/>
<protein>
    <submittedName>
        <fullName evidence="2">Uncharacterized protein</fullName>
    </submittedName>
</protein>
<reference evidence="2" key="1">
    <citation type="journal article" date="2012" name="Nat. Biotechnol.">
        <title>Reference genome sequence of the model plant Setaria.</title>
        <authorList>
            <person name="Bennetzen J.L."/>
            <person name="Schmutz J."/>
            <person name="Wang H."/>
            <person name="Percifield R."/>
            <person name="Hawkins J."/>
            <person name="Pontaroli A.C."/>
            <person name="Estep M."/>
            <person name="Feng L."/>
            <person name="Vaughn J.N."/>
            <person name="Grimwood J."/>
            <person name="Jenkins J."/>
            <person name="Barry K."/>
            <person name="Lindquist E."/>
            <person name="Hellsten U."/>
            <person name="Deshpande S."/>
            <person name="Wang X."/>
            <person name="Wu X."/>
            <person name="Mitros T."/>
            <person name="Triplett J."/>
            <person name="Yang X."/>
            <person name="Ye C.Y."/>
            <person name="Mauro-Herrera M."/>
            <person name="Wang L."/>
            <person name="Li P."/>
            <person name="Sharma M."/>
            <person name="Sharma R."/>
            <person name="Ronald P.C."/>
            <person name="Panaud O."/>
            <person name="Kellogg E.A."/>
            <person name="Brutnell T.P."/>
            <person name="Doust A.N."/>
            <person name="Tuskan G.A."/>
            <person name="Rokhsar D."/>
            <person name="Devos K.M."/>
        </authorList>
    </citation>
    <scope>NUCLEOTIDE SEQUENCE [LARGE SCALE GENOMIC DNA]</scope>
    <source>
        <strain evidence="2">Yugu1</strain>
    </source>
</reference>
<feature type="region of interest" description="Disordered" evidence="1">
    <location>
        <begin position="29"/>
        <end position="48"/>
    </location>
</feature>
<evidence type="ECO:0000313" key="2">
    <source>
        <dbReference type="EMBL" id="RCV14978.1"/>
    </source>
</evidence>
<feature type="compositionally biased region" description="Pro residues" evidence="1">
    <location>
        <begin position="33"/>
        <end position="46"/>
    </location>
</feature>
<organism evidence="2">
    <name type="scientific">Setaria italica</name>
    <name type="common">Foxtail millet</name>
    <name type="synonym">Panicum italicum</name>
    <dbReference type="NCBI Taxonomy" id="4555"/>
    <lineage>
        <taxon>Eukaryota</taxon>
        <taxon>Viridiplantae</taxon>
        <taxon>Streptophyta</taxon>
        <taxon>Embryophyta</taxon>
        <taxon>Tracheophyta</taxon>
        <taxon>Spermatophyta</taxon>
        <taxon>Magnoliopsida</taxon>
        <taxon>Liliopsida</taxon>
        <taxon>Poales</taxon>
        <taxon>Poaceae</taxon>
        <taxon>PACMAD clade</taxon>
        <taxon>Panicoideae</taxon>
        <taxon>Panicodae</taxon>
        <taxon>Paniceae</taxon>
        <taxon>Cenchrinae</taxon>
        <taxon>Setaria</taxon>
    </lineage>
</organism>
<sequence>MGIEIGWLPFTARKNGRTGRRLSESIIVSSPDPVFPTAPPSPPPAPALAREIARPSLQIGAQSLTPSLQNRPPPVPRLPIRPSTSRPAAPVRCPAEEDPQRRLAAALRRLAAAVLLPQLHLRRQRHRSPLFSRRNSPADAAPLPAPTQWGSSYSESPPTAGLWPGSRESSGPSHSPHGNQSANPCGQVAGNRKDLVDHIWNKLGRNPNISTV</sequence>